<dbReference type="GO" id="GO:0016020">
    <property type="term" value="C:membrane"/>
    <property type="evidence" value="ECO:0007669"/>
    <property type="project" value="UniProtKB-SubCell"/>
</dbReference>
<dbReference type="PANTHER" id="PTHR34093:SF1">
    <property type="entry name" value="CHLORIDE CHANNEL CLIC-LIKE PROTEIN 1"/>
    <property type="match status" value="1"/>
</dbReference>
<dbReference type="InterPro" id="IPR009231">
    <property type="entry name" value="Chloride_chnl_CLIC-like"/>
</dbReference>
<evidence type="ECO:0000313" key="8">
    <source>
        <dbReference type="EnsemblMetazoa" id="G4399.1:cds"/>
    </source>
</evidence>
<keyword evidence="6 7" id="KW-0472">Membrane</keyword>
<evidence type="ECO:0000313" key="9">
    <source>
        <dbReference type="Proteomes" id="UP000005408"/>
    </source>
</evidence>
<dbReference type="EnsemblMetazoa" id="G4399.1">
    <property type="protein sequence ID" value="G4399.1:cds"/>
    <property type="gene ID" value="G4399"/>
</dbReference>
<keyword evidence="9" id="KW-1185">Reference proteome</keyword>
<name>A0A8W8MXN5_MAGGI</name>
<evidence type="ECO:0000256" key="1">
    <source>
        <dbReference type="ARBA" id="ARBA00004141"/>
    </source>
</evidence>
<feature type="transmembrane region" description="Helical" evidence="7">
    <location>
        <begin position="289"/>
        <end position="309"/>
    </location>
</feature>
<accession>A0A8W8MXN5</accession>
<evidence type="ECO:0000256" key="5">
    <source>
        <dbReference type="ARBA" id="ARBA00022989"/>
    </source>
</evidence>
<evidence type="ECO:0000256" key="3">
    <source>
        <dbReference type="ARBA" id="ARBA00015571"/>
    </source>
</evidence>
<feature type="transmembrane region" description="Helical" evidence="7">
    <location>
        <begin position="20"/>
        <end position="40"/>
    </location>
</feature>
<evidence type="ECO:0000256" key="2">
    <source>
        <dbReference type="ARBA" id="ARBA00005944"/>
    </source>
</evidence>
<feature type="transmembrane region" description="Helical" evidence="7">
    <location>
        <begin position="114"/>
        <end position="137"/>
    </location>
</feature>
<dbReference type="Pfam" id="PF05934">
    <property type="entry name" value="MCLC"/>
    <property type="match status" value="1"/>
</dbReference>
<evidence type="ECO:0000256" key="6">
    <source>
        <dbReference type="ARBA" id="ARBA00023136"/>
    </source>
</evidence>
<organism evidence="8 9">
    <name type="scientific">Magallana gigas</name>
    <name type="common">Pacific oyster</name>
    <name type="synonym">Crassostrea gigas</name>
    <dbReference type="NCBI Taxonomy" id="29159"/>
    <lineage>
        <taxon>Eukaryota</taxon>
        <taxon>Metazoa</taxon>
        <taxon>Spiralia</taxon>
        <taxon>Lophotrochozoa</taxon>
        <taxon>Mollusca</taxon>
        <taxon>Bivalvia</taxon>
        <taxon>Autobranchia</taxon>
        <taxon>Pteriomorphia</taxon>
        <taxon>Ostreida</taxon>
        <taxon>Ostreoidea</taxon>
        <taxon>Ostreidae</taxon>
        <taxon>Magallana</taxon>
    </lineage>
</organism>
<evidence type="ECO:0000256" key="4">
    <source>
        <dbReference type="ARBA" id="ARBA00022692"/>
    </source>
</evidence>
<feature type="transmembrane region" description="Helical" evidence="7">
    <location>
        <begin position="158"/>
        <end position="181"/>
    </location>
</feature>
<dbReference type="GO" id="GO:0005783">
    <property type="term" value="C:endoplasmic reticulum"/>
    <property type="evidence" value="ECO:0007669"/>
    <property type="project" value="TreeGrafter"/>
</dbReference>
<dbReference type="GO" id="GO:0005254">
    <property type="term" value="F:chloride channel activity"/>
    <property type="evidence" value="ECO:0007669"/>
    <property type="project" value="TreeGrafter"/>
</dbReference>
<comment type="subcellular location">
    <subcellularLocation>
        <location evidence="1">Membrane</location>
        <topology evidence="1">Multi-pass membrane protein</topology>
    </subcellularLocation>
</comment>
<dbReference type="PANTHER" id="PTHR34093">
    <property type="entry name" value="CHLORIDE CHANNEL CLIC-LIKE PROTEIN 1"/>
    <property type="match status" value="1"/>
</dbReference>
<keyword evidence="5 7" id="KW-1133">Transmembrane helix</keyword>
<proteinExistence type="inferred from homology"/>
<dbReference type="Proteomes" id="UP000005408">
    <property type="component" value="Unassembled WGS sequence"/>
</dbReference>
<sequence>MARGIKLKLKETSSKSARFINPLVVSVVGLVLIISFYLIWKYYHIQQKLLTDESEENWLNIVFNKLWKSEKKDPTESSGILPGIWNSVIDDFEFVRLCIFGFISRNVNPVVASFIQMACAMLLIFIITIRYCGYIFWNTGKQSASKSKKKNSPMSWSSFAQHISIKSIIKTLAIVALFISIPMEYMRMYQEQVATKVAHMKGGIPKECVPEEMNFIKTVKHWISWELSWIHEPCEKYHKALMVDPLYEISPLNVLWSVLVRGILHPIELLFSSVGKCLKLFFNEIPAQWQLLMFVLMVVVVVVVIMAACNYRLSLPFVKIEPKTPVTSPVTSGQRCGSIGGNTPLVIVHRDIDTHHQVV</sequence>
<protein>
    <recommendedName>
        <fullName evidence="3">Chloride channel CLIC-like protein 1</fullName>
    </recommendedName>
</protein>
<comment type="similarity">
    <text evidence="2">Belongs to the chloride channel MCLC family.</text>
</comment>
<dbReference type="AlphaFoldDB" id="A0A8W8MXN5"/>
<reference evidence="8" key="1">
    <citation type="submission" date="2022-08" db="UniProtKB">
        <authorList>
            <consortium name="EnsemblMetazoa"/>
        </authorList>
    </citation>
    <scope>IDENTIFICATION</scope>
    <source>
        <strain evidence="8">05x7-T-G4-1.051#20</strain>
    </source>
</reference>
<keyword evidence="4 7" id="KW-0812">Transmembrane</keyword>
<evidence type="ECO:0000256" key="7">
    <source>
        <dbReference type="SAM" id="Phobius"/>
    </source>
</evidence>